<keyword evidence="16" id="KW-0233">DNA recombination</keyword>
<keyword evidence="11" id="KW-0460">Magnesium</keyword>
<keyword evidence="6" id="KW-0547">Nucleotide-binding</keyword>
<evidence type="ECO:0000256" key="18">
    <source>
        <dbReference type="PROSITE-ProRule" id="PRU00047"/>
    </source>
</evidence>
<evidence type="ECO:0000256" key="9">
    <source>
        <dbReference type="ARBA" id="ARBA00022801"/>
    </source>
</evidence>
<evidence type="ECO:0000256" key="14">
    <source>
        <dbReference type="ARBA" id="ARBA00022932"/>
    </source>
</evidence>
<evidence type="ECO:0000313" key="22">
    <source>
        <dbReference type="EMBL" id="KMQ89570.1"/>
    </source>
</evidence>
<dbReference type="InterPro" id="IPR012337">
    <property type="entry name" value="RNaseH-like_sf"/>
</dbReference>
<dbReference type="Proteomes" id="UP000036403">
    <property type="component" value="Unassembled WGS sequence"/>
</dbReference>
<keyword evidence="15" id="KW-0917">Virion maturation</keyword>
<keyword evidence="5" id="KW-0479">Metal-binding</keyword>
<dbReference type="InterPro" id="IPR054722">
    <property type="entry name" value="PolX-like_BBD"/>
</dbReference>
<keyword evidence="10" id="KW-0067">ATP-binding</keyword>
<dbReference type="Gene3D" id="3.30.420.10">
    <property type="entry name" value="Ribonuclease H-like superfamily/Ribonuclease H"/>
    <property type="match status" value="1"/>
</dbReference>
<reference evidence="22 23" key="1">
    <citation type="submission" date="2015-04" db="EMBL/GenBank/DDBJ databases">
        <title>Lasius niger genome sequencing.</title>
        <authorList>
            <person name="Konorov E.A."/>
            <person name="Nikitin M.A."/>
            <person name="Kirill M.V."/>
            <person name="Chang P."/>
        </authorList>
    </citation>
    <scope>NUCLEOTIDE SEQUENCE [LARGE SCALE GENOMIC DNA]</scope>
    <source>
        <tissue evidence="22">Whole</tissue>
    </source>
</reference>
<dbReference type="InterPro" id="IPR001878">
    <property type="entry name" value="Znf_CCHC"/>
</dbReference>
<dbReference type="CDD" id="cd09272">
    <property type="entry name" value="RNase_HI_RT_Ty1"/>
    <property type="match status" value="1"/>
</dbReference>
<evidence type="ECO:0000256" key="1">
    <source>
        <dbReference type="ARBA" id="ARBA00002180"/>
    </source>
</evidence>
<dbReference type="GO" id="GO:0006508">
    <property type="term" value="P:proteolysis"/>
    <property type="evidence" value="ECO:0007669"/>
    <property type="project" value="UniProtKB-KW"/>
</dbReference>
<protein>
    <submittedName>
        <fullName evidence="22">Retrovirus-related gag-pol polyprotein</fullName>
    </submittedName>
</protein>
<organism evidence="22 23">
    <name type="scientific">Lasius niger</name>
    <name type="common">Black garden ant</name>
    <dbReference type="NCBI Taxonomy" id="67767"/>
    <lineage>
        <taxon>Eukaryota</taxon>
        <taxon>Metazoa</taxon>
        <taxon>Ecdysozoa</taxon>
        <taxon>Arthropoda</taxon>
        <taxon>Hexapoda</taxon>
        <taxon>Insecta</taxon>
        <taxon>Pterygota</taxon>
        <taxon>Neoptera</taxon>
        <taxon>Endopterygota</taxon>
        <taxon>Hymenoptera</taxon>
        <taxon>Apocrita</taxon>
        <taxon>Aculeata</taxon>
        <taxon>Formicoidea</taxon>
        <taxon>Formicidae</taxon>
        <taxon>Formicinae</taxon>
        <taxon>Lasius</taxon>
        <taxon>Lasius</taxon>
    </lineage>
</organism>
<keyword evidence="18" id="KW-0863">Zinc-finger</keyword>
<keyword evidence="13" id="KW-0695">RNA-directed DNA polymerase</keyword>
<keyword evidence="14" id="KW-0239">DNA-directed DNA polymerase</keyword>
<dbReference type="SUPFAM" id="SSF56672">
    <property type="entry name" value="DNA/RNA polymerases"/>
    <property type="match status" value="1"/>
</dbReference>
<evidence type="ECO:0000259" key="21">
    <source>
        <dbReference type="PROSITE" id="PS50994"/>
    </source>
</evidence>
<dbReference type="GO" id="GO:0042575">
    <property type="term" value="C:DNA polymerase complex"/>
    <property type="evidence" value="ECO:0007669"/>
    <property type="project" value="UniProtKB-ARBA"/>
</dbReference>
<comment type="caution">
    <text evidence="22">The sequence shown here is derived from an EMBL/GenBank/DDBJ whole genome shotgun (WGS) entry which is preliminary data.</text>
</comment>
<dbReference type="GO" id="GO:0004519">
    <property type="term" value="F:endonuclease activity"/>
    <property type="evidence" value="ECO:0007669"/>
    <property type="project" value="UniProtKB-KW"/>
</dbReference>
<dbReference type="InterPro" id="IPR039537">
    <property type="entry name" value="Retrotran_Ty1/copia-like"/>
</dbReference>
<keyword evidence="14" id="KW-0548">Nucleotidyltransferase</keyword>
<keyword evidence="8" id="KW-0255">Endonuclease</keyword>
<dbReference type="GO" id="GO:0003676">
    <property type="term" value="F:nucleic acid binding"/>
    <property type="evidence" value="ECO:0007669"/>
    <property type="project" value="InterPro"/>
</dbReference>
<dbReference type="Pfam" id="PF14223">
    <property type="entry name" value="Retrotran_gag_2"/>
    <property type="match status" value="2"/>
</dbReference>
<keyword evidence="12" id="KW-0229">DNA integration</keyword>
<keyword evidence="14" id="KW-0808">Transferase</keyword>
<dbReference type="SUPFAM" id="SSF53098">
    <property type="entry name" value="Ribonuclease H-like"/>
    <property type="match status" value="1"/>
</dbReference>
<keyword evidence="9" id="KW-0378">Hydrolase</keyword>
<feature type="domain" description="Integrase catalytic" evidence="21">
    <location>
        <begin position="348"/>
        <end position="523"/>
    </location>
</feature>
<dbReference type="GO" id="GO:0004190">
    <property type="term" value="F:aspartic-type endopeptidase activity"/>
    <property type="evidence" value="ECO:0007669"/>
    <property type="project" value="UniProtKB-KW"/>
</dbReference>
<comment type="function">
    <text evidence="1">The aspartyl protease (PR) mediates the proteolytic cleavages of the Gag and Gag-Pol polyproteins after assembly of the VLP.</text>
</comment>
<dbReference type="STRING" id="67767.A0A0J7NAF3"/>
<dbReference type="InterPro" id="IPR057670">
    <property type="entry name" value="SH3_retrovirus"/>
</dbReference>
<dbReference type="PROSITE" id="PS50994">
    <property type="entry name" value="INTEGRASE"/>
    <property type="match status" value="1"/>
</dbReference>
<keyword evidence="3" id="KW-0645">Protease</keyword>
<sequence length="1200" mass="136837">MAETSRLPFAKLNNGNFFTWKYKMELLLIKKRVWSVINSNKPSVPATGATAGQIEAAEKWQEKDDLARATIGLMVEDNQLSLIRSKLTAKQTWNSLKDYHEKNTLGNKKLIDLGEQQLSENWRVAIILSSLPKSYDTLVTALEVRAENDLTLSLVQSKLIGEYSRRKEADMMDEDDNKSGATVLKTIDGKATCFFCQKAGHFKKNCIKYKAWLDKNPQSTKLIQESVATCSDVANGSKECVEGKGTCEVKIVNDCGDTSIATLTDVLYAPQIAGNIMSVSKLCRKGYTVIFEDNLCKIKQGNTVIAVADVVENLYKLREPEKRINGIKIMDCGIKEQCETCLKSKLTRLPFPKSSENESTSVLDLIHTDVCGPMRTRSPSGKRYMITFIDDYSKYTIIYLLNQKSEVENKLREYIALVTNKFGHKPRIIRSDRGGEYTSKSIKSYLALEGICFQYTAPFTPEQNGTAERKNRTLIEMARCLITEAELTYQFWGEAVSTANYIQNRTLTRSTNATPFELWNGYKPSIDHFQIFGNKCYVHVPQEKRHKLQNTSIQMIFVGYDENSKAYRCYDPVNRKLVISRNVRFVMKKVHSGEIELDHSRENSEGQILKEKNKEALDTNTWDRNEDQSEHEDSMLNYETAESDTSLNSSQENDTTVIQNTTERQSQRTNKGVPPNHFGEWVNVITEPKSLSEALADKNKEEWINVMKDEMASLKRNQTWELCELPKGREAISCKWIYKLKTDEKGNITRYKARLVAQGFCQKYGTDYDEVFAPVAKQTTFRILLSIASKEKMIVRHLDAKTAFLNGKLEQSIYMKQPPGFNADNEENLVCKLKKGIYGLKQAARLWNDEVHKALINIGFERSKNDNCLYTKPEGSGWCYLLVYVDDIIVAAKSNQTVVEIKNQIAEKFDIQDLGNIKYYLGIEVIKDDNGTYYLCQSNYIKRIINEFDMIDAKISNVPMETGYIRTRRDTDELLLTNNRYRKLIGCLLYISISTRPDIATSVSILSQRVSNPSQADWNESKRVLRYLKGTMMKKLALSKTNNEEFLHGYADADYAECRIDRKSNSGYVFFVNGGLVSWSCKKQPVVAQSSTEAELIALNEACNEALWLRKILADMHQSVEEATIIQEDNTSCIRLIERGCSSNRTKHVDTKYFAVSNHIKEKLIQCKQCTTEDMLADLLTKPLGTTRFQKLRDALGLYD</sequence>
<feature type="domain" description="CCHC-type" evidence="20">
    <location>
        <begin position="193"/>
        <end position="206"/>
    </location>
</feature>
<evidence type="ECO:0000256" key="11">
    <source>
        <dbReference type="ARBA" id="ARBA00022842"/>
    </source>
</evidence>
<dbReference type="GO" id="GO:0005524">
    <property type="term" value="F:ATP binding"/>
    <property type="evidence" value="ECO:0007669"/>
    <property type="project" value="UniProtKB-KW"/>
</dbReference>
<dbReference type="InterPro" id="IPR013103">
    <property type="entry name" value="RVT_2"/>
</dbReference>
<dbReference type="GO" id="GO:0006310">
    <property type="term" value="P:DNA recombination"/>
    <property type="evidence" value="ECO:0007669"/>
    <property type="project" value="UniProtKB-KW"/>
</dbReference>
<keyword evidence="18" id="KW-0862">Zinc</keyword>
<keyword evidence="17" id="KW-0511">Multifunctional enzyme</keyword>
<evidence type="ECO:0000256" key="8">
    <source>
        <dbReference type="ARBA" id="ARBA00022759"/>
    </source>
</evidence>
<keyword evidence="7" id="KW-0064">Aspartyl protease</keyword>
<keyword evidence="4" id="KW-0540">Nuclease</keyword>
<dbReference type="Pfam" id="PF22936">
    <property type="entry name" value="Pol_BBD"/>
    <property type="match status" value="1"/>
</dbReference>
<dbReference type="OrthoDB" id="7600563at2759"/>
<dbReference type="EMBL" id="LBMM01007624">
    <property type="protein sequence ID" value="KMQ89570.1"/>
    <property type="molecule type" value="Genomic_DNA"/>
</dbReference>
<evidence type="ECO:0000256" key="12">
    <source>
        <dbReference type="ARBA" id="ARBA00022908"/>
    </source>
</evidence>
<evidence type="ECO:0000256" key="16">
    <source>
        <dbReference type="ARBA" id="ARBA00023172"/>
    </source>
</evidence>
<dbReference type="Pfam" id="PF00665">
    <property type="entry name" value="rve"/>
    <property type="match status" value="1"/>
</dbReference>
<evidence type="ECO:0000259" key="20">
    <source>
        <dbReference type="PROSITE" id="PS50158"/>
    </source>
</evidence>
<dbReference type="GO" id="GO:0008270">
    <property type="term" value="F:zinc ion binding"/>
    <property type="evidence" value="ECO:0007669"/>
    <property type="project" value="UniProtKB-KW"/>
</dbReference>
<accession>A0A0J7NAF3</accession>
<name>A0A0J7NAF3_LASNI</name>
<evidence type="ECO:0000256" key="10">
    <source>
        <dbReference type="ARBA" id="ARBA00022840"/>
    </source>
</evidence>
<dbReference type="GO" id="GO:0003964">
    <property type="term" value="F:RNA-directed DNA polymerase activity"/>
    <property type="evidence" value="ECO:0007669"/>
    <property type="project" value="UniProtKB-KW"/>
</dbReference>
<evidence type="ECO:0000256" key="19">
    <source>
        <dbReference type="SAM" id="MobiDB-lite"/>
    </source>
</evidence>
<dbReference type="InterPro" id="IPR043502">
    <property type="entry name" value="DNA/RNA_pol_sf"/>
</dbReference>
<gene>
    <name evidence="22" type="ORF">RF55_10790</name>
</gene>
<dbReference type="InterPro" id="IPR036875">
    <property type="entry name" value="Znf_CCHC_sf"/>
</dbReference>
<dbReference type="SUPFAM" id="SSF57756">
    <property type="entry name" value="Retrovirus zinc finger-like domains"/>
    <property type="match status" value="1"/>
</dbReference>
<evidence type="ECO:0000256" key="6">
    <source>
        <dbReference type="ARBA" id="ARBA00022741"/>
    </source>
</evidence>
<evidence type="ECO:0000256" key="5">
    <source>
        <dbReference type="ARBA" id="ARBA00022723"/>
    </source>
</evidence>
<dbReference type="PROSITE" id="PS50158">
    <property type="entry name" value="ZF_CCHC"/>
    <property type="match status" value="1"/>
</dbReference>
<dbReference type="GO" id="GO:0015074">
    <property type="term" value="P:DNA integration"/>
    <property type="evidence" value="ECO:0007669"/>
    <property type="project" value="UniProtKB-KW"/>
</dbReference>
<dbReference type="Pfam" id="PF07727">
    <property type="entry name" value="RVT_2"/>
    <property type="match status" value="1"/>
</dbReference>
<dbReference type="PANTHER" id="PTHR42648:SF11">
    <property type="entry name" value="TRANSPOSON TY4-P GAG-POL POLYPROTEIN"/>
    <property type="match status" value="1"/>
</dbReference>
<evidence type="ECO:0000256" key="13">
    <source>
        <dbReference type="ARBA" id="ARBA00022918"/>
    </source>
</evidence>
<dbReference type="GO" id="GO:0003887">
    <property type="term" value="F:DNA-directed DNA polymerase activity"/>
    <property type="evidence" value="ECO:0007669"/>
    <property type="project" value="UniProtKB-KW"/>
</dbReference>
<evidence type="ECO:0000256" key="4">
    <source>
        <dbReference type="ARBA" id="ARBA00022722"/>
    </source>
</evidence>
<dbReference type="InterPro" id="IPR001584">
    <property type="entry name" value="Integrase_cat-core"/>
</dbReference>
<keyword evidence="23" id="KW-1185">Reference proteome</keyword>
<evidence type="ECO:0000256" key="17">
    <source>
        <dbReference type="ARBA" id="ARBA00023268"/>
    </source>
</evidence>
<evidence type="ECO:0000256" key="3">
    <source>
        <dbReference type="ARBA" id="ARBA00022670"/>
    </source>
</evidence>
<evidence type="ECO:0000256" key="7">
    <source>
        <dbReference type="ARBA" id="ARBA00022750"/>
    </source>
</evidence>
<feature type="compositionally biased region" description="Polar residues" evidence="19">
    <location>
        <begin position="660"/>
        <end position="670"/>
    </location>
</feature>
<dbReference type="AlphaFoldDB" id="A0A0J7NAF3"/>
<evidence type="ECO:0000256" key="2">
    <source>
        <dbReference type="ARBA" id="ARBA00022612"/>
    </source>
</evidence>
<dbReference type="Pfam" id="PF25597">
    <property type="entry name" value="SH3_retrovirus"/>
    <property type="match status" value="1"/>
</dbReference>
<dbReference type="InterPro" id="IPR036397">
    <property type="entry name" value="RNaseH_sf"/>
</dbReference>
<dbReference type="PANTHER" id="PTHR42648">
    <property type="entry name" value="TRANSPOSASE, PUTATIVE-RELATED"/>
    <property type="match status" value="1"/>
</dbReference>
<feature type="region of interest" description="Disordered" evidence="19">
    <location>
        <begin position="660"/>
        <end position="679"/>
    </location>
</feature>
<dbReference type="PaxDb" id="67767-A0A0J7NAF3"/>
<evidence type="ECO:0000256" key="15">
    <source>
        <dbReference type="ARBA" id="ARBA00023113"/>
    </source>
</evidence>
<evidence type="ECO:0000313" key="23">
    <source>
        <dbReference type="Proteomes" id="UP000036403"/>
    </source>
</evidence>
<keyword evidence="2" id="KW-1188">Viral release from host cell</keyword>
<feature type="region of interest" description="Disordered" evidence="19">
    <location>
        <begin position="597"/>
        <end position="633"/>
    </location>
</feature>
<proteinExistence type="predicted"/>